<dbReference type="Proteomes" id="UP001548590">
    <property type="component" value="Unassembled WGS sequence"/>
</dbReference>
<dbReference type="Pfam" id="PF11604">
    <property type="entry name" value="CusF_Ec"/>
    <property type="match status" value="1"/>
</dbReference>
<reference evidence="2 3" key="1">
    <citation type="submission" date="2024-07" db="EMBL/GenBank/DDBJ databases">
        <title>Uliginosibacterium paludis KCTC:42655.</title>
        <authorList>
            <person name="Kim M.K."/>
        </authorList>
    </citation>
    <scope>NUCLEOTIDE SEQUENCE [LARGE SCALE GENOMIC DNA]</scope>
    <source>
        <strain evidence="2 3">KCTC 42655</strain>
    </source>
</reference>
<name>A0ABV2CSH8_9RHOO</name>
<organism evidence="2 3">
    <name type="scientific">Uliginosibacterium paludis</name>
    <dbReference type="NCBI Taxonomy" id="1615952"/>
    <lineage>
        <taxon>Bacteria</taxon>
        <taxon>Pseudomonadati</taxon>
        <taxon>Pseudomonadota</taxon>
        <taxon>Betaproteobacteria</taxon>
        <taxon>Rhodocyclales</taxon>
        <taxon>Zoogloeaceae</taxon>
        <taxon>Uliginosibacterium</taxon>
    </lineage>
</organism>
<evidence type="ECO:0000313" key="3">
    <source>
        <dbReference type="Proteomes" id="UP001548590"/>
    </source>
</evidence>
<dbReference type="EMBL" id="JBEWLZ010000007">
    <property type="protein sequence ID" value="MET1490869.1"/>
    <property type="molecule type" value="Genomic_DNA"/>
</dbReference>
<dbReference type="Gene3D" id="2.40.50.320">
    <property type="entry name" value="Copper binding periplasmic protein CusF"/>
    <property type="match status" value="1"/>
</dbReference>
<evidence type="ECO:0000256" key="1">
    <source>
        <dbReference type="SAM" id="SignalP"/>
    </source>
</evidence>
<accession>A0ABV2CSH8</accession>
<gene>
    <name evidence="2" type="ORF">ABVT11_13610</name>
</gene>
<keyword evidence="3" id="KW-1185">Reference proteome</keyword>
<protein>
    <submittedName>
        <fullName evidence="2">Copper-binding protein</fullName>
    </submittedName>
</protein>
<sequence length="111" mass="11738">MNFRIALASALLALSAFALPAFAQTAGHDHHAAHMNAGDELTPAEIRALDLKAGKITLRHGELKNLGMPGMTMVFALDRKLALPAGLKAGDKVLVRVEDLGGTLTVTTLKR</sequence>
<feature type="chain" id="PRO_5047182946" evidence="1">
    <location>
        <begin position="24"/>
        <end position="111"/>
    </location>
</feature>
<keyword evidence="1" id="KW-0732">Signal</keyword>
<dbReference type="RefSeq" id="WP_345925736.1">
    <property type="nucleotide sequence ID" value="NZ_JBDIVF010000002.1"/>
</dbReference>
<proteinExistence type="predicted"/>
<comment type="caution">
    <text evidence="2">The sequence shown here is derived from an EMBL/GenBank/DDBJ whole genome shotgun (WGS) entry which is preliminary data.</text>
</comment>
<evidence type="ECO:0000313" key="2">
    <source>
        <dbReference type="EMBL" id="MET1490869.1"/>
    </source>
</evidence>
<feature type="signal peptide" evidence="1">
    <location>
        <begin position="1"/>
        <end position="23"/>
    </location>
</feature>
<dbReference type="InterPro" id="IPR021647">
    <property type="entry name" value="CusF_Ec"/>
</dbReference>
<dbReference type="InterPro" id="IPR042230">
    <property type="entry name" value="CusF_sf"/>
</dbReference>